<dbReference type="EMBL" id="LNYB01000081">
    <property type="protein sequence ID" value="KTC96203.1"/>
    <property type="molecule type" value="Genomic_DNA"/>
</dbReference>
<evidence type="ECO:0000313" key="2">
    <source>
        <dbReference type="EMBL" id="SPX60981.1"/>
    </source>
</evidence>
<dbReference type="Proteomes" id="UP000054698">
    <property type="component" value="Unassembled WGS sequence"/>
</dbReference>
<evidence type="ECO:0000313" key="4">
    <source>
        <dbReference type="Proteomes" id="UP000251942"/>
    </source>
</evidence>
<evidence type="ECO:0000313" key="1">
    <source>
        <dbReference type="EMBL" id="KTC96203.1"/>
    </source>
</evidence>
<dbReference type="EMBL" id="UASS01000014">
    <property type="protein sequence ID" value="SPX60981.1"/>
    <property type="molecule type" value="Genomic_DNA"/>
</dbReference>
<sequence>MNIGEFKQAVRELRQALKQDGVASVTQLDAPSEAFKEENALGAFLEGDGEGGEVFSLVLQLGALLQDLSDESPVYPELMVEVRLILDQYWAWVAKNIAHESWQKGEEVSPWLHLQKQLSRAGLLESDYHHPILFRVLARQYLSLGQSQLELDKLLFMLTRSGRLISYVERGGSPGYPMVQLNASIAKIERLQLGHEVGKLKAKTTILVTLFYLLHRCCTVEQLALIPPLIYYRLHTTDEERNSELAIFTSLCSDIPVWQAFFARNNCYVDTKAFRDEACLKDLAPLIPTARMALLHAVDNTRWIYSFIYQSRQLKLLDENQLLDHTIELFRKEFATLQDRSYSAALDFAAETRRQINCLTEREANLVHDALYTFCLYVYEEERPKDKFANPFAPSGKTKCNAAEKKRKDLAGFPIKYGFFEVIALKQGRLGALVNMFEGDGSGHKLV</sequence>
<dbReference type="RefSeq" id="WP_058446398.1">
    <property type="nucleotide sequence ID" value="NZ_CAAAHT010000011.1"/>
</dbReference>
<reference evidence="1 3" key="1">
    <citation type="submission" date="2015-11" db="EMBL/GenBank/DDBJ databases">
        <title>Genomic analysis of 38 Legionella species identifies large and diverse effector repertoires.</title>
        <authorList>
            <person name="Burstein D."/>
            <person name="Amaro F."/>
            <person name="Zusman T."/>
            <person name="Lifshitz Z."/>
            <person name="Cohen O."/>
            <person name="Gilbert J.A."/>
            <person name="Pupko T."/>
            <person name="Shuman H.A."/>
            <person name="Segal G."/>
        </authorList>
    </citation>
    <scope>NUCLEOTIDE SEQUENCE [LARGE SCALE GENOMIC DNA]</scope>
    <source>
        <strain evidence="1 3">WO-44C</strain>
    </source>
</reference>
<proteinExistence type="predicted"/>
<evidence type="ECO:0000313" key="3">
    <source>
        <dbReference type="Proteomes" id="UP000054698"/>
    </source>
</evidence>
<dbReference type="OrthoDB" id="5650429at2"/>
<reference evidence="2 4" key="2">
    <citation type="submission" date="2018-06" db="EMBL/GenBank/DDBJ databases">
        <authorList>
            <consortium name="Pathogen Informatics"/>
            <person name="Doyle S."/>
        </authorList>
    </citation>
    <scope>NUCLEOTIDE SEQUENCE [LARGE SCALE GENOMIC DNA]</scope>
    <source>
        <strain evidence="2 4">NCTC12022</strain>
    </source>
</reference>
<dbReference type="STRING" id="453.Lfee_2001"/>
<accession>A0A0W0TL18</accession>
<protein>
    <submittedName>
        <fullName evidence="1">Uncharacterized protein</fullName>
    </submittedName>
</protein>
<dbReference type="Proteomes" id="UP000251942">
    <property type="component" value="Unassembled WGS sequence"/>
</dbReference>
<organism evidence="1 3">
    <name type="scientific">Legionella feeleii</name>
    <dbReference type="NCBI Taxonomy" id="453"/>
    <lineage>
        <taxon>Bacteria</taxon>
        <taxon>Pseudomonadati</taxon>
        <taxon>Pseudomonadota</taxon>
        <taxon>Gammaproteobacteria</taxon>
        <taxon>Legionellales</taxon>
        <taxon>Legionellaceae</taxon>
        <taxon>Legionella</taxon>
    </lineage>
</organism>
<gene>
    <name evidence="1" type="ORF">Lfee_2001</name>
    <name evidence="2" type="ORF">NCTC12022_01718</name>
</gene>
<dbReference type="PATRIC" id="fig|453.4.peg.2192"/>
<keyword evidence="3" id="KW-1185">Reference proteome</keyword>
<dbReference type="AlphaFoldDB" id="A0A0W0TL18"/>
<name>A0A0W0TL18_9GAMM</name>